<dbReference type="Gene3D" id="2.60.40.1740">
    <property type="entry name" value="hypothetical protein (bacova_03559)"/>
    <property type="match status" value="1"/>
</dbReference>
<reference evidence="4 5" key="1">
    <citation type="journal article" date="2015" name="Stand. Genomic Sci.">
        <title>Genomic Encyclopedia of Bacterial and Archaeal Type Strains, Phase III: the genomes of soil and plant-associated and newly described type strains.</title>
        <authorList>
            <person name="Whitman W.B."/>
            <person name="Woyke T."/>
            <person name="Klenk H.P."/>
            <person name="Zhou Y."/>
            <person name="Lilburn T.G."/>
            <person name="Beck B.J."/>
            <person name="De Vos P."/>
            <person name="Vandamme P."/>
            <person name="Eisen J.A."/>
            <person name="Garrity G."/>
            <person name="Hugenholtz P."/>
            <person name="Kyrpides N.C."/>
        </authorList>
    </citation>
    <scope>NUCLEOTIDE SEQUENCE [LARGE SCALE GENOMIC DNA]</scope>
    <source>
        <strain evidence="4 5">CGMCC 1.6855</strain>
    </source>
</reference>
<evidence type="ECO:0000256" key="1">
    <source>
        <dbReference type="SAM" id="SignalP"/>
    </source>
</evidence>
<evidence type="ECO:0000313" key="4">
    <source>
        <dbReference type="EMBL" id="TWI15961.1"/>
    </source>
</evidence>
<protein>
    <submittedName>
        <fullName evidence="4">Uncharacterized protein DUF1735</fullName>
    </submittedName>
</protein>
<accession>A0A562M8T8</accession>
<feature type="signal peptide" evidence="1">
    <location>
        <begin position="1"/>
        <end position="19"/>
    </location>
</feature>
<dbReference type="PROSITE" id="PS51257">
    <property type="entry name" value="PROKAR_LIPOPROTEIN"/>
    <property type="match status" value="1"/>
</dbReference>
<dbReference type="Pfam" id="PF08522">
    <property type="entry name" value="BT_3987-like_N"/>
    <property type="match status" value="1"/>
</dbReference>
<comment type="caution">
    <text evidence="4">The sequence shown here is derived from an EMBL/GenBank/DDBJ whole genome shotgun (WGS) entry which is preliminary data.</text>
</comment>
<feature type="chain" id="PRO_5022181502" evidence="1">
    <location>
        <begin position="20"/>
        <end position="286"/>
    </location>
</feature>
<gene>
    <name evidence="4" type="ORF">IQ31_04655</name>
</gene>
<evidence type="ECO:0000313" key="5">
    <source>
        <dbReference type="Proteomes" id="UP000315908"/>
    </source>
</evidence>
<proteinExistence type="predicted"/>
<feature type="domain" description="BT-3987-like N-terminal" evidence="2">
    <location>
        <begin position="68"/>
        <end position="161"/>
    </location>
</feature>
<dbReference type="Pfam" id="PF22839">
    <property type="entry name" value="DUF7015"/>
    <property type="match status" value="1"/>
</dbReference>
<feature type="domain" description="DUF7015" evidence="3">
    <location>
        <begin position="183"/>
        <end position="283"/>
    </location>
</feature>
<organism evidence="4 5">
    <name type="scientific">Sphingobacterium siyangense</name>
    <dbReference type="NCBI Taxonomy" id="459529"/>
    <lineage>
        <taxon>Bacteria</taxon>
        <taxon>Pseudomonadati</taxon>
        <taxon>Bacteroidota</taxon>
        <taxon>Sphingobacteriia</taxon>
        <taxon>Sphingobacteriales</taxon>
        <taxon>Sphingobacteriaceae</taxon>
        <taxon>Sphingobacterium</taxon>
    </lineage>
</organism>
<dbReference type="InterPro" id="IPR054281">
    <property type="entry name" value="DUF7015"/>
</dbReference>
<dbReference type="EMBL" id="VLKR01000035">
    <property type="protein sequence ID" value="TWI15961.1"/>
    <property type="molecule type" value="Genomic_DNA"/>
</dbReference>
<dbReference type="AlphaFoldDB" id="A0A562M8T8"/>
<dbReference type="InterPro" id="IPR013728">
    <property type="entry name" value="BT_3987-like_N"/>
</dbReference>
<dbReference type="RefSeq" id="WP_145330251.1">
    <property type="nucleotide sequence ID" value="NZ_JBPFPW010000003.1"/>
</dbReference>
<evidence type="ECO:0000259" key="3">
    <source>
        <dbReference type="Pfam" id="PF22839"/>
    </source>
</evidence>
<keyword evidence="1" id="KW-0732">Signal</keyword>
<evidence type="ECO:0000259" key="2">
    <source>
        <dbReference type="Pfam" id="PF08522"/>
    </source>
</evidence>
<dbReference type="Proteomes" id="UP000315908">
    <property type="component" value="Unassembled WGS sequence"/>
</dbReference>
<dbReference type="OrthoDB" id="740324at2"/>
<name>A0A562M8T8_9SPHI</name>
<sequence length="286" mass="30762">MKKIIKYIFLALASPLVLTSCLKDKDLIGPDADGAVANIIEFGDVSVPISNESSSIPLYSLAFDIAPTGVVNLKLKCVGAKTAESDIKVTIAVDNSLLEKYNDENETEYEAMPASQYSLSATEAVIKKGEREVAVPINLKPDQFTFDADYAVGLAIKTVSSGEISGNFGKIILNLGAKNFFDGVYKYTTSANTALVPNANKTVKLVTIGSNKCMLDPGLLGTYSNQVNYTIDQATNKITVEMFSLLPIATKSTSVYDPATKTLTVNWTSNGGARTFEEKFVYTGSR</sequence>